<protein>
    <recommendedName>
        <fullName evidence="3">Phosphomevalonate kinase</fullName>
    </recommendedName>
</protein>
<sequence length="114" mass="13220">MSKNKIITNQTCGKLYIAGEYSILTAGQSAIIKNINLFMTSKINFDDKYTIFSDMFDYVVTLEKTAFDKKALQNFDKNYSLICETISVMTEYLKFQNLEIEPFNLEINRENGNR</sequence>
<dbReference type="SUPFAM" id="SSF54211">
    <property type="entry name" value="Ribosomal protein S5 domain 2-like"/>
    <property type="match status" value="1"/>
</dbReference>
<evidence type="ECO:0000313" key="2">
    <source>
        <dbReference type="Proteomes" id="UP000321561"/>
    </source>
</evidence>
<accession>A0A510L558</accession>
<reference evidence="1 2" key="1">
    <citation type="submission" date="2019-07" db="EMBL/GenBank/DDBJ databases">
        <title>Complete Genome Sequence of Leptotrichia hongkongensis Strain JMUB5056.</title>
        <authorList>
            <person name="Watanabe S."/>
            <person name="Cui L."/>
        </authorList>
    </citation>
    <scope>NUCLEOTIDE SEQUENCE [LARGE SCALE GENOMIC DNA]</scope>
    <source>
        <strain evidence="1 2">JMUB5056</strain>
    </source>
</reference>
<evidence type="ECO:0008006" key="3">
    <source>
        <dbReference type="Google" id="ProtNLM"/>
    </source>
</evidence>
<name>A0A510L558_9FUSO</name>
<dbReference type="RefSeq" id="WP_232052595.1">
    <property type="nucleotide sequence ID" value="NZ_AP019846.1"/>
</dbReference>
<dbReference type="InterPro" id="IPR020568">
    <property type="entry name" value="Ribosomal_Su5_D2-typ_SF"/>
</dbReference>
<gene>
    <name evidence="1" type="ORF">JMUB5056_0529</name>
</gene>
<dbReference type="KEGG" id="lhg:JMUB5056_0529"/>
<proteinExistence type="predicted"/>
<dbReference type="Proteomes" id="UP000321561">
    <property type="component" value="Chromosome"/>
</dbReference>
<dbReference type="Gene3D" id="3.30.230.10">
    <property type="match status" value="1"/>
</dbReference>
<dbReference type="AlphaFoldDB" id="A0A510L558"/>
<evidence type="ECO:0000313" key="1">
    <source>
        <dbReference type="EMBL" id="BBM58946.1"/>
    </source>
</evidence>
<dbReference type="InterPro" id="IPR014721">
    <property type="entry name" value="Ribsml_uS5_D2-typ_fold_subgr"/>
</dbReference>
<dbReference type="EMBL" id="AP019846">
    <property type="protein sequence ID" value="BBM58946.1"/>
    <property type="molecule type" value="Genomic_DNA"/>
</dbReference>
<organism evidence="1 2">
    <name type="scientific">Leptotrichia hongkongensis</name>
    <dbReference type="NCBI Taxonomy" id="554406"/>
    <lineage>
        <taxon>Bacteria</taxon>
        <taxon>Fusobacteriati</taxon>
        <taxon>Fusobacteriota</taxon>
        <taxon>Fusobacteriia</taxon>
        <taxon>Fusobacteriales</taxon>
        <taxon>Leptotrichiaceae</taxon>
        <taxon>Leptotrichia</taxon>
    </lineage>
</organism>